<dbReference type="EMBL" id="KZ537572">
    <property type="protein sequence ID" value="PKU26730.1"/>
    <property type="molecule type" value="Genomic_DNA"/>
</dbReference>
<evidence type="ECO:0000313" key="2">
    <source>
        <dbReference type="EMBL" id="PKU26730.1"/>
    </source>
</evidence>
<dbReference type="Proteomes" id="UP000233556">
    <property type="component" value="Unassembled WGS sequence"/>
</dbReference>
<name>A0A2I0SYV1_LIMLA</name>
<organism evidence="2 3">
    <name type="scientific">Limosa lapponica baueri</name>
    <dbReference type="NCBI Taxonomy" id="1758121"/>
    <lineage>
        <taxon>Eukaryota</taxon>
        <taxon>Metazoa</taxon>
        <taxon>Chordata</taxon>
        <taxon>Craniata</taxon>
        <taxon>Vertebrata</taxon>
        <taxon>Euteleostomi</taxon>
        <taxon>Archelosauria</taxon>
        <taxon>Archosauria</taxon>
        <taxon>Dinosauria</taxon>
        <taxon>Saurischia</taxon>
        <taxon>Theropoda</taxon>
        <taxon>Coelurosauria</taxon>
        <taxon>Aves</taxon>
        <taxon>Neognathae</taxon>
        <taxon>Neoaves</taxon>
        <taxon>Charadriiformes</taxon>
        <taxon>Scolopacidae</taxon>
        <taxon>Limosa</taxon>
    </lineage>
</organism>
<feature type="region of interest" description="Disordered" evidence="1">
    <location>
        <begin position="1"/>
        <end position="123"/>
    </location>
</feature>
<evidence type="ECO:0000313" key="3">
    <source>
        <dbReference type="Proteomes" id="UP000233556"/>
    </source>
</evidence>
<evidence type="ECO:0000256" key="1">
    <source>
        <dbReference type="SAM" id="MobiDB-lite"/>
    </source>
</evidence>
<sequence length="197" mass="20542">MGQPHGTGRGAAAPSPISPPPPHFVLVPVGGEQGCAPHWGGSWGLGVDLPPASCSLRHRSSSSRSRRCSSRSTSSGTVTSSRFSIPGPGSSPISTFSREGGVTGQWDVPPTTTPRSPFPPRGPGGHPRGILLPTWMRFSQAAKTWGSRSQLCSSRSTRYVPFSRTTCRPGLVAVSCDRQKEAAWAGGGGQKVTPQTA</sequence>
<reference evidence="3" key="1">
    <citation type="submission" date="2017-11" db="EMBL/GenBank/DDBJ databases">
        <authorList>
            <person name="Lima N.C."/>
            <person name="Parody-Merino A.M."/>
            <person name="Battley P.F."/>
            <person name="Fidler A.E."/>
            <person name="Prosdocimi F."/>
        </authorList>
    </citation>
    <scope>NUCLEOTIDE SEQUENCE [LARGE SCALE GENOMIC DNA]</scope>
</reference>
<keyword evidence="3" id="KW-1185">Reference proteome</keyword>
<protein>
    <submittedName>
        <fullName evidence="2">Uncharacterized protein</fullName>
    </submittedName>
</protein>
<dbReference type="AlphaFoldDB" id="A0A2I0SYV1"/>
<proteinExistence type="predicted"/>
<gene>
    <name evidence="2" type="ORF">llap_22966</name>
</gene>
<reference evidence="3" key="2">
    <citation type="submission" date="2017-12" db="EMBL/GenBank/DDBJ databases">
        <title>Genome sequence of the Bar-tailed Godwit (Limosa lapponica baueri).</title>
        <authorList>
            <person name="Lima N.C.B."/>
            <person name="Parody-Merino A.M."/>
            <person name="Battley P.F."/>
            <person name="Fidler A.E."/>
            <person name="Prosdocimi F."/>
        </authorList>
    </citation>
    <scope>NUCLEOTIDE SEQUENCE [LARGE SCALE GENOMIC DNA]</scope>
</reference>
<feature type="compositionally biased region" description="Basic residues" evidence="1">
    <location>
        <begin position="56"/>
        <end position="69"/>
    </location>
</feature>
<feature type="compositionally biased region" description="Low complexity" evidence="1">
    <location>
        <begin position="70"/>
        <end position="97"/>
    </location>
</feature>
<accession>A0A2I0SYV1</accession>